<feature type="compositionally biased region" description="Basic and acidic residues" evidence="12">
    <location>
        <begin position="557"/>
        <end position="573"/>
    </location>
</feature>
<evidence type="ECO:0000256" key="11">
    <source>
        <dbReference type="ARBA" id="ARBA00045681"/>
    </source>
</evidence>
<dbReference type="Pfam" id="PF09812">
    <property type="entry name" value="MRP-L28"/>
    <property type="match status" value="1"/>
</dbReference>
<dbReference type="GO" id="GO:0005763">
    <property type="term" value="C:mitochondrial small ribosomal subunit"/>
    <property type="evidence" value="ECO:0007669"/>
    <property type="project" value="TreeGrafter"/>
</dbReference>
<keyword evidence="5" id="KW-0689">Ribosomal protein</keyword>
<evidence type="ECO:0000256" key="12">
    <source>
        <dbReference type="SAM" id="MobiDB-lite"/>
    </source>
</evidence>
<dbReference type="GO" id="GO:0046872">
    <property type="term" value="F:metal ion binding"/>
    <property type="evidence" value="ECO:0007669"/>
    <property type="project" value="UniProtKB-KW"/>
</dbReference>
<evidence type="ECO:0000256" key="2">
    <source>
        <dbReference type="ARBA" id="ARBA00009360"/>
    </source>
</evidence>
<comment type="function">
    <text evidence="11">Mitochondrial ribosome (mitoribosome) assembly factor. Binds at the interface of the head and body domains of the mitochondrial small ribosomal subunit (mt-SSU), occluding the mRNA channel and preventing compaction of the head domain towards the body. Probable inactive methyltransferase: retains the characteristic folding and ability to bind S-adenosyl-L-methionine, but it probably lost its methyltransferase activity.</text>
</comment>
<dbReference type="GO" id="GO:0008168">
    <property type="term" value="F:methyltransferase activity"/>
    <property type="evidence" value="ECO:0007669"/>
    <property type="project" value="InterPro"/>
</dbReference>
<dbReference type="InterPro" id="IPR019192">
    <property type="entry name" value="Ribosomal_mL40"/>
</dbReference>
<evidence type="ECO:0000313" key="14">
    <source>
        <dbReference type="Proteomes" id="UP000639403"/>
    </source>
</evidence>
<dbReference type="GO" id="GO:0003735">
    <property type="term" value="F:structural constituent of ribosome"/>
    <property type="evidence" value="ECO:0007669"/>
    <property type="project" value="TreeGrafter"/>
</dbReference>
<dbReference type="Pfam" id="PF09243">
    <property type="entry name" value="Rsm22"/>
    <property type="match status" value="2"/>
</dbReference>
<evidence type="ECO:0000256" key="4">
    <source>
        <dbReference type="ARBA" id="ARBA00022946"/>
    </source>
</evidence>
<evidence type="ECO:0000256" key="8">
    <source>
        <dbReference type="ARBA" id="ARBA00023128"/>
    </source>
</evidence>
<comment type="caution">
    <text evidence="13">The sequence shown here is derived from an EMBL/GenBank/DDBJ whole genome shotgun (WGS) entry which is preliminary data.</text>
</comment>
<gene>
    <name evidence="13" type="ORF">IEO21_03219</name>
</gene>
<keyword evidence="8" id="KW-0496">Mitochondrion</keyword>
<feature type="compositionally biased region" description="Basic and acidic residues" evidence="12">
    <location>
        <begin position="583"/>
        <end position="598"/>
    </location>
</feature>
<keyword evidence="9" id="KW-0687">Ribonucleoprotein</keyword>
<dbReference type="Proteomes" id="UP000639403">
    <property type="component" value="Unassembled WGS sequence"/>
</dbReference>
<dbReference type="InterPro" id="IPR052571">
    <property type="entry name" value="Mt_RNA_Methyltransferase"/>
</dbReference>
<feature type="region of interest" description="Disordered" evidence="12">
    <location>
        <begin position="550"/>
        <end position="618"/>
    </location>
</feature>
<evidence type="ECO:0000256" key="1">
    <source>
        <dbReference type="ARBA" id="ARBA00004173"/>
    </source>
</evidence>
<accession>A0A8H7P633</accession>
<organism evidence="13 14">
    <name type="scientific">Rhodonia placenta</name>
    <dbReference type="NCBI Taxonomy" id="104341"/>
    <lineage>
        <taxon>Eukaryota</taxon>
        <taxon>Fungi</taxon>
        <taxon>Dikarya</taxon>
        <taxon>Basidiomycota</taxon>
        <taxon>Agaricomycotina</taxon>
        <taxon>Agaricomycetes</taxon>
        <taxon>Polyporales</taxon>
        <taxon>Adustoporiaceae</taxon>
        <taxon>Rhodonia</taxon>
    </lineage>
</organism>
<dbReference type="AlphaFoldDB" id="A0A8H7P633"/>
<evidence type="ECO:0000256" key="3">
    <source>
        <dbReference type="ARBA" id="ARBA00022723"/>
    </source>
</evidence>
<dbReference type="GO" id="GO:0006412">
    <property type="term" value="P:translation"/>
    <property type="evidence" value="ECO:0007669"/>
    <property type="project" value="InterPro"/>
</dbReference>
<sequence>MLRSGYSRSLRILCRQVEAAAAFSSTAISFSHQPNAPLDLDPSFRELLKDVEMSLLRQASRHATAPNPHARAHRELEIYPRDSAELDIHFGEDDLEATEDDVSSGKEGRLSPAAFFGSQRIGQVVLPLELQNTVSRLIAESDKNALHNDAKRLFTHESDKDAEWKASYDVQYKSWKQSSRHAERDGTAFASVALPSHYAAIVAVLDHVKRRLEPDWTIERVIDWGSGTGTGLWASSYSFPKQAYQDDYADADDAQLSRSTVSTYLGIDRREGLVNIGRRLVEDVELGDMNISWRKSFQDSDRIDPSQGGATLALSAFMLSSLSHDHARKNLLREIWESGAGVIVLIDHSSREGFENIAEAREYLLHLGRKELQVPAPGNGDIRGSHVVAPCPHDGACPLYHPGASKLVCGFSQRLQRPAFVRKTKHSGVGHEDTGYSYIVIRRGIRPTQVNTKVGRIGDVGKREQDKMFLRETPISELQTVEGGMSEGVSPSVEPAGAPIDTHEVEAALRLEAYSWPRLVFPPLKRSGHVILDGCTTEGKIMRMTIPKSQGKQPYYDARKSGWGDIFPHEPKNKPQVRSLPSTKREGGTPIKGDDIGKRRGASPQAASYHKLSKEIEEQKRRKRRRAWLLHRRHLRRTRQAELERKFQCMQTAMETLRQVDPKLYLEANKEEDPRARSKAQAELAKTLRVPERKALESRVRGLFPRELRIPTDTPSRDGWNYDWTPVVPRV</sequence>
<dbReference type="PANTHER" id="PTHR13184:SF5">
    <property type="entry name" value="METHYLTRANSFERASE-LIKE PROTEIN 17, MITOCHONDRIAL"/>
    <property type="match status" value="1"/>
</dbReference>
<keyword evidence="7" id="KW-0411">Iron-sulfur</keyword>
<keyword evidence="4" id="KW-0809">Transit peptide</keyword>
<keyword evidence="3" id="KW-0479">Metal-binding</keyword>
<evidence type="ECO:0000256" key="6">
    <source>
        <dbReference type="ARBA" id="ARBA00023004"/>
    </source>
</evidence>
<dbReference type="Gene3D" id="6.10.250.3440">
    <property type="match status" value="1"/>
</dbReference>
<comment type="subcellular location">
    <subcellularLocation>
        <location evidence="1">Mitochondrion</location>
    </subcellularLocation>
</comment>
<comment type="similarity">
    <text evidence="2">Belongs to the mitochondrion-specific ribosomal protein mL40 family.</text>
</comment>
<dbReference type="EMBL" id="JADOXO010000038">
    <property type="protein sequence ID" value="KAF9817760.1"/>
    <property type="molecule type" value="Genomic_DNA"/>
</dbReference>
<name>A0A8H7P633_9APHY</name>
<proteinExistence type="inferred from homology"/>
<evidence type="ECO:0000313" key="13">
    <source>
        <dbReference type="EMBL" id="KAF9817760.1"/>
    </source>
</evidence>
<evidence type="ECO:0000256" key="5">
    <source>
        <dbReference type="ARBA" id="ARBA00022980"/>
    </source>
</evidence>
<protein>
    <recommendedName>
        <fullName evidence="10">Large ribosomal subunit protein mL40</fullName>
    </recommendedName>
</protein>
<keyword evidence="6" id="KW-0408">Iron</keyword>
<reference evidence="13" key="1">
    <citation type="submission" date="2020-11" db="EMBL/GenBank/DDBJ databases">
        <authorList>
            <person name="Koelle M."/>
            <person name="Horta M.A.C."/>
            <person name="Nowrousian M."/>
            <person name="Ohm R.A."/>
            <person name="Benz P."/>
            <person name="Pilgard A."/>
        </authorList>
    </citation>
    <scope>NUCLEOTIDE SEQUENCE</scope>
    <source>
        <strain evidence="13">FPRL280</strain>
    </source>
</reference>
<reference evidence="13" key="2">
    <citation type="journal article" name="Front. Microbiol.">
        <title>Degradative Capacity of Two Strains of Rhodonia placenta: From Phenotype to Genotype.</title>
        <authorList>
            <person name="Kolle M."/>
            <person name="Horta M.A.C."/>
            <person name="Nowrousian M."/>
            <person name="Ohm R.A."/>
            <person name="Benz J.P."/>
            <person name="Pilgard A."/>
        </authorList>
    </citation>
    <scope>NUCLEOTIDE SEQUENCE</scope>
    <source>
        <strain evidence="13">FPRL280</strain>
    </source>
</reference>
<dbReference type="PANTHER" id="PTHR13184">
    <property type="entry name" value="37S RIBOSOMAL PROTEIN S22"/>
    <property type="match status" value="1"/>
</dbReference>
<dbReference type="GO" id="GO:0051536">
    <property type="term" value="F:iron-sulfur cluster binding"/>
    <property type="evidence" value="ECO:0007669"/>
    <property type="project" value="UniProtKB-KW"/>
</dbReference>
<evidence type="ECO:0000256" key="9">
    <source>
        <dbReference type="ARBA" id="ARBA00023274"/>
    </source>
</evidence>
<evidence type="ECO:0000256" key="7">
    <source>
        <dbReference type="ARBA" id="ARBA00023014"/>
    </source>
</evidence>
<evidence type="ECO:0000256" key="10">
    <source>
        <dbReference type="ARBA" id="ARBA00035192"/>
    </source>
</evidence>
<dbReference type="InterPro" id="IPR015324">
    <property type="entry name" value="Ribosomal_Rsm22-like"/>
</dbReference>